<sequence length="879" mass="98969">MKEFGRTESRHTDSCSISVEEEIVTCLQAESYRLQPQQNYYSLGSQNDTEVVDSRFSSIQSRLPSPTLITLEKRLRESLKTINIDNLSTNDVDAESLIAARNHLKSWCLILEQLVNHEFVSGITSPCLTRAKSPYSSLLALVDALKQDRRNFNLFNRGFKDENNEVTLFYTTSRSLAEQASTIVIDFNRVFKSLDKPPLKDLLPQEDLGVDEDIVAHAQELHNRFKRPFERLLSILNDEYTCGDTGHLALLQVSGFDNKDAASLDLFLSTCSHSKEWLEVHLEPEPSGEDTDWQKNEDLCTAIGQLDPTMDTLFLSLRHEKIHTFNHFSSRLREAQYLDQKPSTSLNDLLHDHAFVESTEWFPRKTKTHFSPKEKRILAENLVLGFGYQWDPGHTLKSWDAHQVYFPTGSNGHCNHHHAFALCVPPNAHDDQSAPSKSKLSNAESLARLLMHIEYGLLPSIDSPGELRKHIVAGLSRKSQRYYYLMAVKECLDFQRRCDSLAQKMNGSSGDYAAVARLVTALKLAERVRNASLPPRHPGEFKAYSVISAPSVICYPPHVSQKPLIETRSSSAWFRDLSRFSYALEMADSDLMAGSVHRVRIAILDTGLEARYDHEVPLERYHDFVDSGQQIHQDLSGHGTDMYRIIRKVFKNAEYYVGRVFESNDLDNRTADLMATAIGHAVATWKVDIIAIPSGFKTEHDGILYEIIKASLNNVLVFAAPANWGNAAEVAFPGRLYKSYNVISMFSTNANNKPTCPFNPAPKQGFPFNLAILGEDVIIPPRRDPMEGTSVSTMIGVGVAARILAFASHPSNAARIPNAIKLKRIHGMSNIFKAMSVQEGGYDCVLLDRLLPEDPNCSDEEVLDHVCSEIRTKLNRLYN</sequence>
<feature type="domain" description="DUF7580" evidence="1">
    <location>
        <begin position="221"/>
        <end position="508"/>
    </location>
</feature>
<dbReference type="Proteomes" id="UP000799439">
    <property type="component" value="Unassembled WGS sequence"/>
</dbReference>
<dbReference type="InterPro" id="IPR036852">
    <property type="entry name" value="Peptidase_S8/S53_dom_sf"/>
</dbReference>
<evidence type="ECO:0000259" key="1">
    <source>
        <dbReference type="Pfam" id="PF24476"/>
    </source>
</evidence>
<gene>
    <name evidence="2" type="ORF">K461DRAFT_298183</name>
</gene>
<dbReference type="InterPro" id="IPR056002">
    <property type="entry name" value="DUF7580"/>
</dbReference>
<dbReference type="OrthoDB" id="206201at2759"/>
<comment type="caution">
    <text evidence="2">The sequence shown here is derived from an EMBL/GenBank/DDBJ whole genome shotgun (WGS) entry which is preliminary data.</text>
</comment>
<evidence type="ECO:0000313" key="2">
    <source>
        <dbReference type="EMBL" id="KAF2148090.1"/>
    </source>
</evidence>
<dbReference type="GO" id="GO:0006508">
    <property type="term" value="P:proteolysis"/>
    <property type="evidence" value="ECO:0007669"/>
    <property type="project" value="InterPro"/>
</dbReference>
<dbReference type="SUPFAM" id="SSF52743">
    <property type="entry name" value="Subtilisin-like"/>
    <property type="match status" value="1"/>
</dbReference>
<proteinExistence type="predicted"/>
<name>A0A9P4IUP0_9PEZI</name>
<protein>
    <submittedName>
        <fullName evidence="2">Subtilisin-like protein</fullName>
    </submittedName>
</protein>
<dbReference type="GO" id="GO:0004252">
    <property type="term" value="F:serine-type endopeptidase activity"/>
    <property type="evidence" value="ECO:0007669"/>
    <property type="project" value="InterPro"/>
</dbReference>
<dbReference type="EMBL" id="ML996094">
    <property type="protein sequence ID" value="KAF2148090.1"/>
    <property type="molecule type" value="Genomic_DNA"/>
</dbReference>
<organism evidence="2 3">
    <name type="scientific">Myriangium duriaei CBS 260.36</name>
    <dbReference type="NCBI Taxonomy" id="1168546"/>
    <lineage>
        <taxon>Eukaryota</taxon>
        <taxon>Fungi</taxon>
        <taxon>Dikarya</taxon>
        <taxon>Ascomycota</taxon>
        <taxon>Pezizomycotina</taxon>
        <taxon>Dothideomycetes</taxon>
        <taxon>Dothideomycetidae</taxon>
        <taxon>Myriangiales</taxon>
        <taxon>Myriangiaceae</taxon>
        <taxon>Myriangium</taxon>
    </lineage>
</organism>
<accession>A0A9P4IUP0</accession>
<dbReference type="Gene3D" id="3.40.50.200">
    <property type="entry name" value="Peptidase S8/S53 domain"/>
    <property type="match status" value="1"/>
</dbReference>
<dbReference type="Pfam" id="PF24476">
    <property type="entry name" value="DUF7580"/>
    <property type="match status" value="1"/>
</dbReference>
<evidence type="ECO:0000313" key="3">
    <source>
        <dbReference type="Proteomes" id="UP000799439"/>
    </source>
</evidence>
<keyword evidence="3" id="KW-1185">Reference proteome</keyword>
<dbReference type="AlphaFoldDB" id="A0A9P4IUP0"/>
<reference evidence="2" key="1">
    <citation type="journal article" date="2020" name="Stud. Mycol.">
        <title>101 Dothideomycetes genomes: a test case for predicting lifestyles and emergence of pathogens.</title>
        <authorList>
            <person name="Haridas S."/>
            <person name="Albert R."/>
            <person name="Binder M."/>
            <person name="Bloem J."/>
            <person name="Labutti K."/>
            <person name="Salamov A."/>
            <person name="Andreopoulos B."/>
            <person name="Baker S."/>
            <person name="Barry K."/>
            <person name="Bills G."/>
            <person name="Bluhm B."/>
            <person name="Cannon C."/>
            <person name="Castanera R."/>
            <person name="Culley D."/>
            <person name="Daum C."/>
            <person name="Ezra D."/>
            <person name="Gonzalez J."/>
            <person name="Henrissat B."/>
            <person name="Kuo A."/>
            <person name="Liang C."/>
            <person name="Lipzen A."/>
            <person name="Lutzoni F."/>
            <person name="Magnuson J."/>
            <person name="Mondo S."/>
            <person name="Nolan M."/>
            <person name="Ohm R."/>
            <person name="Pangilinan J."/>
            <person name="Park H.-J."/>
            <person name="Ramirez L."/>
            <person name="Alfaro M."/>
            <person name="Sun H."/>
            <person name="Tritt A."/>
            <person name="Yoshinaga Y."/>
            <person name="Zwiers L.-H."/>
            <person name="Turgeon B."/>
            <person name="Goodwin S."/>
            <person name="Spatafora J."/>
            <person name="Crous P."/>
            <person name="Grigoriev I."/>
        </authorList>
    </citation>
    <scope>NUCLEOTIDE SEQUENCE</scope>
    <source>
        <strain evidence="2">CBS 260.36</strain>
    </source>
</reference>
<dbReference type="CDD" id="cd00306">
    <property type="entry name" value="Peptidases_S8_S53"/>
    <property type="match status" value="1"/>
</dbReference>